<dbReference type="GO" id="GO:0003824">
    <property type="term" value="F:catalytic activity"/>
    <property type="evidence" value="ECO:0007669"/>
    <property type="project" value="InterPro"/>
</dbReference>
<dbReference type="EMBL" id="BARS01005309">
    <property type="protein sequence ID" value="GAF71401.1"/>
    <property type="molecule type" value="Genomic_DNA"/>
</dbReference>
<dbReference type="AlphaFoldDB" id="X0S867"/>
<dbReference type="SUPFAM" id="SSF55103">
    <property type="entry name" value="FAD-linked oxidases, C-terminal domain"/>
    <property type="match status" value="1"/>
</dbReference>
<proteinExistence type="predicted"/>
<protein>
    <recommendedName>
        <fullName evidence="3">FAD-binding PCMH-type domain-containing protein</fullName>
    </recommendedName>
</protein>
<dbReference type="SUPFAM" id="SSF56176">
    <property type="entry name" value="FAD-binding/transporter-associated domain-like"/>
    <property type="match status" value="1"/>
</dbReference>
<dbReference type="GO" id="GO:0071949">
    <property type="term" value="F:FAD binding"/>
    <property type="evidence" value="ECO:0007669"/>
    <property type="project" value="InterPro"/>
</dbReference>
<dbReference type="Pfam" id="PF01565">
    <property type="entry name" value="FAD_binding_4"/>
    <property type="match status" value="1"/>
</dbReference>
<sequence length="323" mass="35485">MVKIQYNKIDQVVLKRLRDIVGDQFVITDEEKKEPYSHDEIPEEKYAHMPEVVIKPKTVGEIAEIVKLANDKLFPVTPRGAGSGLSGGAVPIFGGVVLSVERMNKIIEIDEQNMMAVVEPGVVTNELNEKVKNRGLFFAGYPMSVETCFIGGNVAENAGGGKAVKYGVTERYIIGLEFVTPTGEIVEVGGKRVKDVTGYNLRSFLVGSEGTLGIITKVIIKLLPLPKAKVDLFVLFPDVKSAIEIVPKIMTQCGIIPTTIEFMDYISIHYACKYLNENIPYENSGAMLLIEVDGSDEQVVEKEYDTIGNLCMDNGAQEVYVAD</sequence>
<dbReference type="PANTHER" id="PTHR42934:SF2">
    <property type="entry name" value="GLYCOLATE OXIDASE SUBUNIT GLCD"/>
    <property type="match status" value="1"/>
</dbReference>
<dbReference type="InterPro" id="IPR036318">
    <property type="entry name" value="FAD-bd_PCMH-like_sf"/>
</dbReference>
<dbReference type="InterPro" id="IPR051914">
    <property type="entry name" value="FAD-linked_OxidoTrans_Type4"/>
</dbReference>
<keyword evidence="2" id="KW-0274">FAD</keyword>
<accession>X0S867</accession>
<evidence type="ECO:0000256" key="2">
    <source>
        <dbReference type="ARBA" id="ARBA00022827"/>
    </source>
</evidence>
<dbReference type="InterPro" id="IPR016167">
    <property type="entry name" value="FAD-bd_PCMH_sub1"/>
</dbReference>
<gene>
    <name evidence="4" type="ORF">S01H1_10404</name>
</gene>
<organism evidence="4">
    <name type="scientific">marine sediment metagenome</name>
    <dbReference type="NCBI Taxonomy" id="412755"/>
    <lineage>
        <taxon>unclassified sequences</taxon>
        <taxon>metagenomes</taxon>
        <taxon>ecological metagenomes</taxon>
    </lineage>
</organism>
<evidence type="ECO:0000259" key="3">
    <source>
        <dbReference type="PROSITE" id="PS51387"/>
    </source>
</evidence>
<comment type="caution">
    <text evidence="4">The sequence shown here is derived from an EMBL/GenBank/DDBJ whole genome shotgun (WGS) entry which is preliminary data.</text>
</comment>
<evidence type="ECO:0000256" key="1">
    <source>
        <dbReference type="ARBA" id="ARBA00022630"/>
    </source>
</evidence>
<evidence type="ECO:0000313" key="4">
    <source>
        <dbReference type="EMBL" id="GAF71401.1"/>
    </source>
</evidence>
<dbReference type="InterPro" id="IPR004113">
    <property type="entry name" value="FAD-bd_oxidored_4_C"/>
</dbReference>
<dbReference type="InterPro" id="IPR016166">
    <property type="entry name" value="FAD-bd_PCMH"/>
</dbReference>
<reference evidence="4" key="1">
    <citation type="journal article" date="2014" name="Front. Microbiol.">
        <title>High frequency of phylogenetically diverse reductive dehalogenase-homologous genes in deep subseafloor sedimentary metagenomes.</title>
        <authorList>
            <person name="Kawai M."/>
            <person name="Futagami T."/>
            <person name="Toyoda A."/>
            <person name="Takaki Y."/>
            <person name="Nishi S."/>
            <person name="Hori S."/>
            <person name="Arai W."/>
            <person name="Tsubouchi T."/>
            <person name="Morono Y."/>
            <person name="Uchiyama I."/>
            <person name="Ito T."/>
            <person name="Fujiyama A."/>
            <person name="Inagaki F."/>
            <person name="Takami H."/>
        </authorList>
    </citation>
    <scope>NUCLEOTIDE SEQUENCE</scope>
    <source>
        <strain evidence="4">Expedition CK06-06</strain>
    </source>
</reference>
<keyword evidence="1" id="KW-0285">Flavoprotein</keyword>
<dbReference type="Gene3D" id="3.30.465.10">
    <property type="match status" value="1"/>
</dbReference>
<feature type="non-terminal residue" evidence="4">
    <location>
        <position position="323"/>
    </location>
</feature>
<name>X0S867_9ZZZZ</name>
<dbReference type="InterPro" id="IPR006094">
    <property type="entry name" value="Oxid_FAD_bind_N"/>
</dbReference>
<dbReference type="PROSITE" id="PS51387">
    <property type="entry name" value="FAD_PCMH"/>
    <property type="match status" value="1"/>
</dbReference>
<dbReference type="Gene3D" id="3.30.70.2190">
    <property type="match status" value="1"/>
</dbReference>
<feature type="domain" description="FAD-binding PCMH-type" evidence="3">
    <location>
        <begin position="46"/>
        <end position="225"/>
    </location>
</feature>
<dbReference type="Gene3D" id="3.30.43.10">
    <property type="entry name" value="Uridine Diphospho-n-acetylenolpyruvylglucosamine Reductase, domain 2"/>
    <property type="match status" value="1"/>
</dbReference>
<dbReference type="InterPro" id="IPR016164">
    <property type="entry name" value="FAD-linked_Oxase-like_C"/>
</dbReference>
<dbReference type="InterPro" id="IPR016169">
    <property type="entry name" value="FAD-bd_PCMH_sub2"/>
</dbReference>
<dbReference type="Pfam" id="PF02913">
    <property type="entry name" value="FAD-oxidase_C"/>
    <property type="match status" value="1"/>
</dbReference>
<dbReference type="PANTHER" id="PTHR42934">
    <property type="entry name" value="GLYCOLATE OXIDASE SUBUNIT GLCD"/>
    <property type="match status" value="1"/>
</dbReference>